<reference evidence="3" key="1">
    <citation type="submission" date="2020-05" db="EMBL/GenBank/DDBJ databases">
        <title>Phylogenomic resolution of chytrid fungi.</title>
        <authorList>
            <person name="Stajich J.E."/>
            <person name="Amses K."/>
            <person name="Simmons R."/>
            <person name="Seto K."/>
            <person name="Myers J."/>
            <person name="Bonds A."/>
            <person name="Quandt C.A."/>
            <person name="Barry K."/>
            <person name="Liu P."/>
            <person name="Grigoriev I."/>
            <person name="Longcore J.E."/>
            <person name="James T.Y."/>
        </authorList>
    </citation>
    <scope>NUCLEOTIDE SEQUENCE</scope>
    <source>
        <strain evidence="3">PLAUS21</strain>
    </source>
</reference>
<dbReference type="Proteomes" id="UP001210925">
    <property type="component" value="Unassembled WGS sequence"/>
</dbReference>
<dbReference type="PANTHER" id="PTHR11699">
    <property type="entry name" value="ALDEHYDE DEHYDROGENASE-RELATED"/>
    <property type="match status" value="1"/>
</dbReference>
<evidence type="ECO:0000313" key="3">
    <source>
        <dbReference type="EMBL" id="KAJ3254634.1"/>
    </source>
</evidence>
<dbReference type="EMBL" id="JADGKB010000081">
    <property type="protein sequence ID" value="KAJ3254634.1"/>
    <property type="molecule type" value="Genomic_DNA"/>
</dbReference>
<dbReference type="Gene3D" id="3.40.309.10">
    <property type="entry name" value="Aldehyde Dehydrogenase, Chain A, domain 2"/>
    <property type="match status" value="1"/>
</dbReference>
<dbReference type="InterPro" id="IPR016162">
    <property type="entry name" value="Ald_DH_N"/>
</dbReference>
<gene>
    <name evidence="3" type="ORF">HK103_007044</name>
</gene>
<evidence type="ECO:0000313" key="4">
    <source>
        <dbReference type="Proteomes" id="UP001210925"/>
    </source>
</evidence>
<comment type="caution">
    <text evidence="3">The sequence shown here is derived from an EMBL/GenBank/DDBJ whole genome shotgun (WGS) entry which is preliminary data.</text>
</comment>
<dbReference type="Pfam" id="PF00171">
    <property type="entry name" value="Aldedh"/>
    <property type="match status" value="1"/>
</dbReference>
<proteinExistence type="inferred from homology"/>
<dbReference type="InterPro" id="IPR015590">
    <property type="entry name" value="Aldehyde_DH_dom"/>
</dbReference>
<dbReference type="Gene3D" id="3.40.605.10">
    <property type="entry name" value="Aldehyde Dehydrogenase, Chain A, domain 1"/>
    <property type="match status" value="1"/>
</dbReference>
<dbReference type="GO" id="GO:0016620">
    <property type="term" value="F:oxidoreductase activity, acting on the aldehyde or oxo group of donors, NAD or NADP as acceptor"/>
    <property type="evidence" value="ECO:0007669"/>
    <property type="project" value="InterPro"/>
</dbReference>
<sequence>MTTLFNFINGELCTPKISDFLESQDGSYVLDALTLDPVSVMSSTDTETMDMALQIAHSIDASKSWQNNRNKTELFARLANEMEPLISEFALADCRDVGTLMSTANGLNGYGPLVCRNLNYLVKDKCFEWKELLENGKVVGKMKHVPVGPIVVLAPTNAPLGSALIQVLRGLACGNPVIVKPSPWSPNSFNLLARAFIKADFPKGVFQICHGGMEVGKYLVGSPLVKAICFTGSTKGGFEIAKSCATTLKPIAMEMSGCNPFIVLKGADLKKAVETLVQSLTMINGQYCCGPSKVIVHKDELNPFIELFRSRVSQLVFGNPQDENTTLGPICVGLLKSLKGQIEYLLSRDNSYAITGTDLKIPNVKGTFIPPTLIFMDTNVSMELFGPIATLHSVKSVSEAILLANQTDAILKAYVFGKVSETAMVIESVETCWIDENEFDRGTPGLKEPHSWGGFSGFGHATPDFFVKTVYVRN</sequence>
<dbReference type="SUPFAM" id="SSF53720">
    <property type="entry name" value="ALDH-like"/>
    <property type="match status" value="1"/>
</dbReference>
<accession>A0AAD5Y6M7</accession>
<dbReference type="AlphaFoldDB" id="A0AAD5Y6M7"/>
<dbReference type="InterPro" id="IPR016163">
    <property type="entry name" value="Ald_DH_C"/>
</dbReference>
<evidence type="ECO:0000259" key="2">
    <source>
        <dbReference type="Pfam" id="PF00171"/>
    </source>
</evidence>
<protein>
    <recommendedName>
        <fullName evidence="2">Aldehyde dehydrogenase domain-containing protein</fullName>
    </recommendedName>
</protein>
<feature type="domain" description="Aldehyde dehydrogenase" evidence="2">
    <location>
        <begin position="31"/>
        <end position="461"/>
    </location>
</feature>
<comment type="similarity">
    <text evidence="1">Belongs to the aldehyde dehydrogenase family.</text>
</comment>
<dbReference type="InterPro" id="IPR016161">
    <property type="entry name" value="Ald_DH/histidinol_DH"/>
</dbReference>
<keyword evidence="4" id="KW-1185">Reference proteome</keyword>
<name>A0AAD5Y6M7_9FUNG</name>
<organism evidence="3 4">
    <name type="scientific">Boothiomyces macroporosus</name>
    <dbReference type="NCBI Taxonomy" id="261099"/>
    <lineage>
        <taxon>Eukaryota</taxon>
        <taxon>Fungi</taxon>
        <taxon>Fungi incertae sedis</taxon>
        <taxon>Chytridiomycota</taxon>
        <taxon>Chytridiomycota incertae sedis</taxon>
        <taxon>Chytridiomycetes</taxon>
        <taxon>Rhizophydiales</taxon>
        <taxon>Terramycetaceae</taxon>
        <taxon>Boothiomyces</taxon>
    </lineage>
</organism>
<evidence type="ECO:0000256" key="1">
    <source>
        <dbReference type="ARBA" id="ARBA00009986"/>
    </source>
</evidence>